<evidence type="ECO:0000313" key="3">
    <source>
        <dbReference type="Proteomes" id="UP000887566"/>
    </source>
</evidence>
<accession>A0A914UT71</accession>
<proteinExistence type="inferred from homology"/>
<dbReference type="WBParaSite" id="PSAMB.scaffold1218size34187.g11813.t1">
    <property type="protein sequence ID" value="PSAMB.scaffold1218size34187.g11813.t1"/>
    <property type="gene ID" value="PSAMB.scaffold1218size34187.g11813"/>
</dbReference>
<dbReference type="InterPro" id="IPR026784">
    <property type="entry name" value="Coact_PPARg"/>
</dbReference>
<feature type="region of interest" description="Disordered" evidence="2">
    <location>
        <begin position="377"/>
        <end position="414"/>
    </location>
</feature>
<dbReference type="AlphaFoldDB" id="A0A914UT71"/>
<dbReference type="GO" id="GO:0005634">
    <property type="term" value="C:nucleus"/>
    <property type="evidence" value="ECO:0007669"/>
    <property type="project" value="TreeGrafter"/>
</dbReference>
<dbReference type="Proteomes" id="UP000887566">
    <property type="component" value="Unplaced"/>
</dbReference>
<evidence type="ECO:0000256" key="2">
    <source>
        <dbReference type="SAM" id="MobiDB-lite"/>
    </source>
</evidence>
<comment type="similarity">
    <text evidence="1">Belongs to the constitutive coactivator of PPAR-gamma family.</text>
</comment>
<dbReference type="Gene3D" id="3.40.50.1010">
    <property type="entry name" value="5'-nuclease"/>
    <property type="match status" value="1"/>
</dbReference>
<feature type="region of interest" description="Disordered" evidence="2">
    <location>
        <begin position="568"/>
        <end position="620"/>
    </location>
</feature>
<dbReference type="PANTHER" id="PTHR15976">
    <property type="entry name" value="CONSTITUTIVE COACTIVATOR OF PEROXISOME PROLIFERATOR-ACTIVATED RECEPTOR GAMMA"/>
    <property type="match status" value="1"/>
</dbReference>
<keyword evidence="3" id="KW-1185">Reference proteome</keyword>
<evidence type="ECO:0000256" key="1">
    <source>
        <dbReference type="ARBA" id="ARBA00009495"/>
    </source>
</evidence>
<organism evidence="3 4">
    <name type="scientific">Plectus sambesii</name>
    <dbReference type="NCBI Taxonomy" id="2011161"/>
    <lineage>
        <taxon>Eukaryota</taxon>
        <taxon>Metazoa</taxon>
        <taxon>Ecdysozoa</taxon>
        <taxon>Nematoda</taxon>
        <taxon>Chromadorea</taxon>
        <taxon>Plectida</taxon>
        <taxon>Plectina</taxon>
        <taxon>Plectoidea</taxon>
        <taxon>Plectidae</taxon>
        <taxon>Plectus</taxon>
    </lineage>
</organism>
<dbReference type="InterPro" id="IPR029060">
    <property type="entry name" value="PIN-like_dom_sf"/>
</dbReference>
<name>A0A914UT71_9BILA</name>
<dbReference type="SUPFAM" id="SSF88723">
    <property type="entry name" value="PIN domain-like"/>
    <property type="match status" value="1"/>
</dbReference>
<feature type="compositionally biased region" description="Gly residues" evidence="2">
    <location>
        <begin position="584"/>
        <end position="594"/>
    </location>
</feature>
<protein>
    <submittedName>
        <fullName evidence="4">Constitutive coactivator of PPAR-gamma-like protein 1</fullName>
    </submittedName>
</protein>
<reference evidence="4" key="1">
    <citation type="submission" date="2022-11" db="UniProtKB">
        <authorList>
            <consortium name="WormBaseParasite"/>
        </authorList>
    </citation>
    <scope>IDENTIFICATION</scope>
</reference>
<feature type="compositionally biased region" description="Polar residues" evidence="2">
    <location>
        <begin position="598"/>
        <end position="616"/>
    </location>
</feature>
<sequence>MAAEGVDKFLEYVKEVFPDTCTSQDLLKLSRRPAAPPHHYPDCTTGKACVLIDGECCLDRLYGGYYSDWACGGQWNRVLDFLPLLASSARNHNVSLVVVFDGSLNHDRDAEWKRLEADCAERSKQIMQHIRRRHTPPPKSLWIPPTGLRSFLRLALMQIGITVFQTVDDHKQEVMTFLRDNHFDVLLAEGAEYLFMDPPRFMFASSLKLTFKGRLDVREIALDDVCRKFDLHPNRLALVAALLGNFLVSQKDLKPLHDELMVLAPADQKTNYRSLVPAIVTFVRNLPSVDDVKTIGEFIFAKLPEKERAEKTERFVRSVNYYLNATKESFHKFKQHNSIMRTATGTQKKFASDVSSDAKAKNLPEDVNALESCLDGVHIEDPTPTSNGAAAGEAAERRSSADSSRSASPVTNDPLSDAVTAAQTAASAPCPPAAEHTVPVVAQQIVKIVMHRHCKAQMHPWIHQALTKPRPATGHIRPPPPLSSSAPIRPHQVSLMHPRGSMNMGNLPRNRMPLGPPPPPPHPPMSTVYRPVPPMVPAPPYGSFPMMTRNQMPSMDALQQYQANVGGRPVQGMPQQVQQRSRGGSAGANRGGGHSPRSAPSMNVSGGRFHQQNHAPNRQVDQHVVRQTRLTAAPMMTTRLTTRLTTTVPTHPSAVGFWNK</sequence>
<dbReference type="PANTHER" id="PTHR15976:SF16">
    <property type="entry name" value="ASTEROID DOMAIN-CONTAINING PROTEIN"/>
    <property type="match status" value="1"/>
</dbReference>
<evidence type="ECO:0000313" key="4">
    <source>
        <dbReference type="WBParaSite" id="PSAMB.scaffold1218size34187.g11813.t1"/>
    </source>
</evidence>